<sequence length="253" mass="29209">MSSFSSSVGEIVDDLELQKPYDKAIIRHRFLNEINYYEQKRDSTKKYYNTFRFIVTTGSILLPAILSMGQMDPTKLPRNFDMVSYWASWSISLLVTASNGFLQLFSLDKNYFSYSMVVEQLKTEGWQFFGLSGKYEDYPNHQTAYKNFSKSIESIKRKQVEQEFQNGKGDNKKKKFNFQGEMKNFAESQQATHVQMNENKTAGPNKLTEELQDLVSGKIQEGIADVQAKGLEDILEESNIDIQITDTKEEKKD</sequence>
<keyword evidence="1" id="KW-0812">Transmembrane</keyword>
<evidence type="ECO:0008006" key="3">
    <source>
        <dbReference type="Google" id="ProtNLM"/>
    </source>
</evidence>
<proteinExistence type="predicted"/>
<feature type="transmembrane region" description="Helical" evidence="1">
    <location>
        <begin position="86"/>
        <end position="107"/>
    </location>
</feature>
<keyword evidence="1" id="KW-0472">Membrane</keyword>
<feature type="transmembrane region" description="Helical" evidence="1">
    <location>
        <begin position="47"/>
        <end position="66"/>
    </location>
</feature>
<organism evidence="2">
    <name type="scientific">viral metagenome</name>
    <dbReference type="NCBI Taxonomy" id="1070528"/>
    <lineage>
        <taxon>unclassified sequences</taxon>
        <taxon>metagenomes</taxon>
        <taxon>organismal metagenomes</taxon>
    </lineage>
</organism>
<accession>A0A6C0L0Y2</accession>
<protein>
    <recommendedName>
        <fullName evidence="3">DUF4231 domain-containing protein</fullName>
    </recommendedName>
</protein>
<dbReference type="InterPro" id="IPR025325">
    <property type="entry name" value="DUF4231"/>
</dbReference>
<name>A0A6C0L0Y2_9ZZZZ</name>
<reference evidence="2" key="1">
    <citation type="journal article" date="2020" name="Nature">
        <title>Giant virus diversity and host interactions through global metagenomics.</title>
        <authorList>
            <person name="Schulz F."/>
            <person name="Roux S."/>
            <person name="Paez-Espino D."/>
            <person name="Jungbluth S."/>
            <person name="Walsh D.A."/>
            <person name="Denef V.J."/>
            <person name="McMahon K.D."/>
            <person name="Konstantinidis K.T."/>
            <person name="Eloe-Fadrosh E.A."/>
            <person name="Kyrpides N.C."/>
            <person name="Woyke T."/>
        </authorList>
    </citation>
    <scope>NUCLEOTIDE SEQUENCE</scope>
    <source>
        <strain evidence="2">GVMAG-S-ERX555907-94</strain>
    </source>
</reference>
<evidence type="ECO:0000313" key="2">
    <source>
        <dbReference type="EMBL" id="QHU23213.1"/>
    </source>
</evidence>
<keyword evidence="1" id="KW-1133">Transmembrane helix</keyword>
<dbReference type="AlphaFoldDB" id="A0A6C0L0Y2"/>
<dbReference type="Pfam" id="PF14015">
    <property type="entry name" value="DUF4231"/>
    <property type="match status" value="1"/>
</dbReference>
<dbReference type="NCBIfam" id="NF033634">
    <property type="entry name" value="SLATT_1"/>
    <property type="match status" value="1"/>
</dbReference>
<evidence type="ECO:0000256" key="1">
    <source>
        <dbReference type="SAM" id="Phobius"/>
    </source>
</evidence>
<dbReference type="EMBL" id="MN741026">
    <property type="protein sequence ID" value="QHU23213.1"/>
    <property type="molecule type" value="Genomic_DNA"/>
</dbReference>